<keyword evidence="3" id="KW-1185">Reference proteome</keyword>
<feature type="transmembrane region" description="Helical" evidence="1">
    <location>
        <begin position="88"/>
        <end position="108"/>
    </location>
</feature>
<dbReference type="InterPro" id="IPR021215">
    <property type="entry name" value="DUF2752"/>
</dbReference>
<protein>
    <submittedName>
        <fullName evidence="2">DUF2752 domain-containing protein</fullName>
    </submittedName>
</protein>
<feature type="transmembrane region" description="Helical" evidence="1">
    <location>
        <begin position="120"/>
        <end position="138"/>
    </location>
</feature>
<keyword evidence="1" id="KW-0812">Transmembrane</keyword>
<accession>A0A9X2E6Y1</accession>
<dbReference type="AlphaFoldDB" id="A0A9X2E6Y1"/>
<evidence type="ECO:0000313" key="3">
    <source>
        <dbReference type="Proteomes" id="UP001139157"/>
    </source>
</evidence>
<feature type="transmembrane region" description="Helical" evidence="1">
    <location>
        <begin position="21"/>
        <end position="40"/>
    </location>
</feature>
<organism evidence="2 3">
    <name type="scientific">Nocardia pulmonis</name>
    <dbReference type="NCBI Taxonomy" id="2951408"/>
    <lineage>
        <taxon>Bacteria</taxon>
        <taxon>Bacillati</taxon>
        <taxon>Actinomycetota</taxon>
        <taxon>Actinomycetes</taxon>
        <taxon>Mycobacteriales</taxon>
        <taxon>Nocardiaceae</taxon>
        <taxon>Nocardia</taxon>
    </lineage>
</organism>
<proteinExistence type="predicted"/>
<keyword evidence="1" id="KW-0472">Membrane</keyword>
<dbReference type="EMBL" id="JAMRXG010000002">
    <property type="protein sequence ID" value="MCM6772771.1"/>
    <property type="molecule type" value="Genomic_DNA"/>
</dbReference>
<sequence length="150" mass="16165">MDTAHVLPAGRSEIRPGWRALGQPLLVAGAAAGAAAVLHFRDPHVSGSYGICPFYALTGWWCPGCGGLRAVHNLTDGRVLDAVHSNAMVLPILLGFLVWWGGWVLHRWRGRPGSAVSVRLSRTGLWLTLTLLAVFSVLRNTPWGGWLAPV</sequence>
<dbReference type="Proteomes" id="UP001139157">
    <property type="component" value="Unassembled WGS sequence"/>
</dbReference>
<name>A0A9X2E6Y1_9NOCA</name>
<dbReference type="RefSeq" id="WP_251909777.1">
    <property type="nucleotide sequence ID" value="NZ_JAMRXG010000002.1"/>
</dbReference>
<dbReference type="Pfam" id="PF10825">
    <property type="entry name" value="DUF2752"/>
    <property type="match status" value="1"/>
</dbReference>
<reference evidence="2" key="1">
    <citation type="submission" date="2022-06" db="EMBL/GenBank/DDBJ databases">
        <title>Novel species in genus nocardia.</title>
        <authorList>
            <person name="Li F."/>
        </authorList>
    </citation>
    <scope>NUCLEOTIDE SEQUENCE</scope>
    <source>
        <strain evidence="2">CDC141</strain>
    </source>
</reference>
<keyword evidence="1" id="KW-1133">Transmembrane helix</keyword>
<gene>
    <name evidence="2" type="ORF">NDR86_04705</name>
</gene>
<comment type="caution">
    <text evidence="2">The sequence shown here is derived from an EMBL/GenBank/DDBJ whole genome shotgun (WGS) entry which is preliminary data.</text>
</comment>
<evidence type="ECO:0000256" key="1">
    <source>
        <dbReference type="SAM" id="Phobius"/>
    </source>
</evidence>
<evidence type="ECO:0000313" key="2">
    <source>
        <dbReference type="EMBL" id="MCM6772771.1"/>
    </source>
</evidence>